<dbReference type="InterPro" id="IPR001810">
    <property type="entry name" value="F-box_dom"/>
</dbReference>
<name>A0A0A9Y9B6_LYGHE</name>
<evidence type="ECO:0000256" key="1">
    <source>
        <dbReference type="SAM" id="MobiDB-lite"/>
    </source>
</evidence>
<dbReference type="Pfam" id="PF00646">
    <property type="entry name" value="F-box"/>
    <property type="match status" value="1"/>
</dbReference>
<dbReference type="SMART" id="SM00256">
    <property type="entry name" value="FBOX"/>
    <property type="match status" value="1"/>
</dbReference>
<dbReference type="Gene3D" id="3.80.10.10">
    <property type="entry name" value="Ribonuclease Inhibitor"/>
    <property type="match status" value="1"/>
</dbReference>
<dbReference type="PROSITE" id="PS50181">
    <property type="entry name" value="FBOX"/>
    <property type="match status" value="1"/>
</dbReference>
<dbReference type="Gene3D" id="1.20.1280.50">
    <property type="match status" value="1"/>
</dbReference>
<dbReference type="EMBL" id="GDHC01014034">
    <property type="protein sequence ID" value="JAQ04595.1"/>
    <property type="molecule type" value="Transcribed_RNA"/>
</dbReference>
<feature type="region of interest" description="Disordered" evidence="1">
    <location>
        <begin position="1"/>
        <end position="82"/>
    </location>
</feature>
<proteinExistence type="predicted"/>
<evidence type="ECO:0000313" key="3">
    <source>
        <dbReference type="EMBL" id="JAG26095.1"/>
    </source>
</evidence>
<feature type="compositionally biased region" description="Basic and acidic residues" evidence="1">
    <location>
        <begin position="1"/>
        <end position="10"/>
    </location>
</feature>
<reference evidence="4" key="3">
    <citation type="journal article" date="2016" name="Gigascience">
        <title>De novo construction of an expanded transcriptome assembly for the western tarnished plant bug, Lygus hesperus.</title>
        <authorList>
            <person name="Tassone E.E."/>
            <person name="Geib S.M."/>
            <person name="Hall B."/>
            <person name="Fabrick J.A."/>
            <person name="Brent C.S."/>
            <person name="Hull J.J."/>
        </authorList>
    </citation>
    <scope>NUCLEOTIDE SEQUENCE</scope>
</reference>
<dbReference type="InterPro" id="IPR032675">
    <property type="entry name" value="LRR_dom_sf"/>
</dbReference>
<evidence type="ECO:0000313" key="4">
    <source>
        <dbReference type="EMBL" id="JAQ04595.1"/>
    </source>
</evidence>
<evidence type="ECO:0000259" key="2">
    <source>
        <dbReference type="PROSITE" id="PS50181"/>
    </source>
</evidence>
<accession>A0A0A9Y9B6</accession>
<dbReference type="AlphaFoldDB" id="A0A0A9Y9B6"/>
<feature type="domain" description="F-box" evidence="2">
    <location>
        <begin position="82"/>
        <end position="128"/>
    </location>
</feature>
<organism evidence="3">
    <name type="scientific">Lygus hesperus</name>
    <name type="common">Western plant bug</name>
    <dbReference type="NCBI Taxonomy" id="30085"/>
    <lineage>
        <taxon>Eukaryota</taxon>
        <taxon>Metazoa</taxon>
        <taxon>Ecdysozoa</taxon>
        <taxon>Arthropoda</taxon>
        <taxon>Hexapoda</taxon>
        <taxon>Insecta</taxon>
        <taxon>Pterygota</taxon>
        <taxon>Neoptera</taxon>
        <taxon>Paraneoptera</taxon>
        <taxon>Hemiptera</taxon>
        <taxon>Heteroptera</taxon>
        <taxon>Panheteroptera</taxon>
        <taxon>Cimicomorpha</taxon>
        <taxon>Miridae</taxon>
        <taxon>Mirini</taxon>
        <taxon>Lygus</taxon>
    </lineage>
</organism>
<protein>
    <submittedName>
        <fullName evidence="3">F-box/LRR-repeat protein 12</fullName>
    </submittedName>
</protein>
<feature type="compositionally biased region" description="Basic and acidic residues" evidence="1">
    <location>
        <begin position="17"/>
        <end position="26"/>
    </location>
</feature>
<reference evidence="3" key="2">
    <citation type="submission" date="2014-07" db="EMBL/GenBank/DDBJ databases">
        <authorList>
            <person name="Hull J."/>
        </authorList>
    </citation>
    <scope>NUCLEOTIDE SEQUENCE</scope>
</reference>
<dbReference type="InterPro" id="IPR036047">
    <property type="entry name" value="F-box-like_dom_sf"/>
</dbReference>
<feature type="compositionally biased region" description="Polar residues" evidence="1">
    <location>
        <begin position="46"/>
        <end position="64"/>
    </location>
</feature>
<dbReference type="SUPFAM" id="SSF52047">
    <property type="entry name" value="RNI-like"/>
    <property type="match status" value="1"/>
</dbReference>
<sequence length="442" mass="49133">MRGVKNKSDSDCSELEPEAKKCKTEESPPEAKTILTEELESDEKSTTTATPDSSFNLPTPQPSEQAPRFVKPPRSPSPEPSYPSLLNLSDDVLLHILSFIGPSDLVSLAHCSERLNNIARDKSLWRVCDLRPRILSLNRLHNVLHWLQPVTLSFASCGPLEIMPPLKEGETIEPTWLLSFMILLSKYAPNLKTLVLENHIIDCNKILIEDFPPSVENLSLKSCIFKNVPKQSSYFLGIHSSMSRLRALDLTDSSWFVPHSLLALSKCAVLEELVLDGCDVSECMPYASLAANYGFCNLRLLDLRNTAVSDVEVSCFNKMKTLRHLYISASEEVQPLRLPYSFSYVTDLSITAFGESPAVHRQVLGRQVQVVGRPPCLIETLLLNNYPGITDLTLRHVVVAMPHLKLLDLTNTGVTSEGLAKFKTDRPSVTLVVSPNMIPSEA</sequence>
<dbReference type="EMBL" id="GBHO01017509">
    <property type="protein sequence ID" value="JAG26095.1"/>
    <property type="molecule type" value="Transcribed_RNA"/>
</dbReference>
<gene>
    <name evidence="3" type="primary">FBXL12</name>
    <name evidence="3" type="ORF">CM83_69206</name>
    <name evidence="4" type="ORF">g.76314</name>
</gene>
<dbReference type="SUPFAM" id="SSF81383">
    <property type="entry name" value="F-box domain"/>
    <property type="match status" value="1"/>
</dbReference>
<reference evidence="3" key="1">
    <citation type="journal article" date="2014" name="PLoS ONE">
        <title>Transcriptome-Based Identification of ABC Transporters in the Western Tarnished Plant Bug Lygus hesperus.</title>
        <authorList>
            <person name="Hull J.J."/>
            <person name="Chaney K."/>
            <person name="Geib S.M."/>
            <person name="Fabrick J.A."/>
            <person name="Brent C.S."/>
            <person name="Walsh D."/>
            <person name="Lavine L.C."/>
        </authorList>
    </citation>
    <scope>NUCLEOTIDE SEQUENCE</scope>
</reference>